<evidence type="ECO:0000256" key="2">
    <source>
        <dbReference type="ARBA" id="ARBA00021622"/>
    </source>
</evidence>
<evidence type="ECO:0000256" key="1">
    <source>
        <dbReference type="ARBA" id="ARBA00010690"/>
    </source>
</evidence>
<dbReference type="Gene3D" id="3.40.1690.10">
    <property type="entry name" value="secretion proteins EscU"/>
    <property type="match status" value="1"/>
</dbReference>
<comment type="function">
    <text evidence="4">Required for formation of the rod structure in the basal body of the flagellar apparatus. Together with FliI and FliH, may constitute the export apparatus of flagellin.</text>
</comment>
<name>K2JZD6_9GAMM</name>
<dbReference type="Pfam" id="PF01312">
    <property type="entry name" value="Bac_export_2"/>
    <property type="match status" value="1"/>
</dbReference>
<proteinExistence type="inferred from homology"/>
<keyword evidence="6" id="KW-1185">Reference proteome</keyword>
<dbReference type="SUPFAM" id="SSF160544">
    <property type="entry name" value="EscU C-terminal domain-like"/>
    <property type="match status" value="1"/>
</dbReference>
<reference evidence="5 6" key="1">
    <citation type="journal article" date="2012" name="J. Bacteriol.">
        <title>Genome Sequence of Idiomarina xiamenensis Type Strain 10-D-4.</title>
        <authorList>
            <person name="Lai Q."/>
            <person name="Wang L."/>
            <person name="Wang W."/>
            <person name="Shao Z."/>
        </authorList>
    </citation>
    <scope>NUCLEOTIDE SEQUENCE [LARGE SCALE GENOMIC DNA]</scope>
    <source>
        <strain evidence="5 6">10-D-4</strain>
    </source>
</reference>
<keyword evidence="3" id="KW-0653">Protein transport</keyword>
<dbReference type="RefSeq" id="WP_008489639.1">
    <property type="nucleotide sequence ID" value="NZ_AMRG01000016.1"/>
</dbReference>
<comment type="similarity">
    <text evidence="1">Belongs to the type III secretion exporter family.</text>
</comment>
<accession>K2JZD6</accession>
<dbReference type="PANTHER" id="PTHR30531:SF12">
    <property type="entry name" value="FLAGELLAR BIOSYNTHETIC PROTEIN FLHB"/>
    <property type="match status" value="1"/>
</dbReference>
<evidence type="ECO:0000313" key="5">
    <source>
        <dbReference type="EMBL" id="EKE80813.1"/>
    </source>
</evidence>
<evidence type="ECO:0000313" key="6">
    <source>
        <dbReference type="Proteomes" id="UP000014115"/>
    </source>
</evidence>
<dbReference type="PATRIC" id="fig|740709.3.peg.2300"/>
<dbReference type="GO" id="GO:0009306">
    <property type="term" value="P:protein secretion"/>
    <property type="evidence" value="ECO:0007669"/>
    <property type="project" value="InterPro"/>
</dbReference>
<dbReference type="GO" id="GO:0005886">
    <property type="term" value="C:plasma membrane"/>
    <property type="evidence" value="ECO:0007669"/>
    <property type="project" value="TreeGrafter"/>
</dbReference>
<dbReference type="eggNOG" id="COG2257">
    <property type="taxonomic scope" value="Bacteria"/>
</dbReference>
<comment type="caution">
    <text evidence="5">The sequence shown here is derived from an EMBL/GenBank/DDBJ whole genome shotgun (WGS) entry which is preliminary data.</text>
</comment>
<keyword evidence="3" id="KW-1006">Bacterial flagellum protein export</keyword>
<keyword evidence="3" id="KW-0813">Transport</keyword>
<dbReference type="InterPro" id="IPR006135">
    <property type="entry name" value="T3SS_substrate_exporter"/>
</dbReference>
<dbReference type="OrthoDB" id="5244399at2"/>
<dbReference type="EMBL" id="AMRG01000016">
    <property type="protein sequence ID" value="EKE80813.1"/>
    <property type="molecule type" value="Genomic_DNA"/>
</dbReference>
<evidence type="ECO:0000256" key="4">
    <source>
        <dbReference type="ARBA" id="ARBA00025078"/>
    </source>
</evidence>
<sequence length="110" mass="11927">MKTPEGEQQPDKQAIALSYDGANTPTVVAKGYAELAEEIIAVAKAHGVMVHNDPELSDSLAKLNVGEEIPQPLYVIIAELIAFAYYLDGRFPSQWEYGLPLSKPPAADDD</sequence>
<gene>
    <name evidence="5" type="ORF">A10D4_11384</name>
</gene>
<dbReference type="Proteomes" id="UP000014115">
    <property type="component" value="Unassembled WGS sequence"/>
</dbReference>
<dbReference type="InterPro" id="IPR029025">
    <property type="entry name" value="T3SS_substrate_exporter_C"/>
</dbReference>
<dbReference type="AlphaFoldDB" id="K2JZD6"/>
<dbReference type="PANTHER" id="PTHR30531">
    <property type="entry name" value="FLAGELLAR BIOSYNTHETIC PROTEIN FLHB"/>
    <property type="match status" value="1"/>
</dbReference>
<dbReference type="STRING" id="740709.A10D4_11384"/>
<evidence type="ECO:0000256" key="3">
    <source>
        <dbReference type="ARBA" id="ARBA00023225"/>
    </source>
</evidence>
<protein>
    <recommendedName>
        <fullName evidence="2">Flagellar biosynthetic protein FlhB</fullName>
    </recommendedName>
</protein>
<organism evidence="5 6">
    <name type="scientific">Idiomarina xiamenensis 10-D-4</name>
    <dbReference type="NCBI Taxonomy" id="740709"/>
    <lineage>
        <taxon>Bacteria</taxon>
        <taxon>Pseudomonadati</taxon>
        <taxon>Pseudomonadota</taxon>
        <taxon>Gammaproteobacteria</taxon>
        <taxon>Alteromonadales</taxon>
        <taxon>Idiomarinaceae</taxon>
        <taxon>Idiomarina</taxon>
    </lineage>
</organism>